<dbReference type="STRING" id="461836.A0A0L0D8P5"/>
<keyword evidence="3" id="KW-0808">Transferase</keyword>
<evidence type="ECO:0000259" key="1">
    <source>
        <dbReference type="PROSITE" id="PS50404"/>
    </source>
</evidence>
<dbReference type="PANTHER" id="PTHR11571:SF230">
    <property type="entry name" value="GLUTATHIONE TRANSFERASE"/>
    <property type="match status" value="1"/>
</dbReference>
<dbReference type="GeneID" id="25560171"/>
<dbReference type="GO" id="GO:0004364">
    <property type="term" value="F:glutathione transferase activity"/>
    <property type="evidence" value="ECO:0007669"/>
    <property type="project" value="TreeGrafter"/>
</dbReference>
<dbReference type="OrthoDB" id="414243at2759"/>
<dbReference type="PROSITE" id="PS50405">
    <property type="entry name" value="GST_CTER"/>
    <property type="match status" value="1"/>
</dbReference>
<name>A0A0L0D8P5_THETB</name>
<dbReference type="InterPro" id="IPR050213">
    <property type="entry name" value="GST_superfamily"/>
</dbReference>
<protein>
    <submittedName>
        <fullName evidence="3">Glutathione S-transferase</fullName>
    </submittedName>
</protein>
<feature type="domain" description="GST N-terminal" evidence="1">
    <location>
        <begin position="16"/>
        <end position="96"/>
    </location>
</feature>
<dbReference type="InterPro" id="IPR004045">
    <property type="entry name" value="Glutathione_S-Trfase_N"/>
</dbReference>
<accession>A0A0L0D8P5</accession>
<keyword evidence="4" id="KW-1185">Reference proteome</keyword>
<dbReference type="InterPro" id="IPR036282">
    <property type="entry name" value="Glutathione-S-Trfase_C_sf"/>
</dbReference>
<dbReference type="InterPro" id="IPR004046">
    <property type="entry name" value="GST_C"/>
</dbReference>
<dbReference type="Proteomes" id="UP000054408">
    <property type="component" value="Unassembled WGS sequence"/>
</dbReference>
<dbReference type="eggNOG" id="KOG1695">
    <property type="taxonomic scope" value="Eukaryota"/>
</dbReference>
<dbReference type="InterPro" id="IPR036249">
    <property type="entry name" value="Thioredoxin-like_sf"/>
</dbReference>
<evidence type="ECO:0000259" key="2">
    <source>
        <dbReference type="PROSITE" id="PS50405"/>
    </source>
</evidence>
<dbReference type="RefSeq" id="XP_013762641.1">
    <property type="nucleotide sequence ID" value="XM_013907187.1"/>
</dbReference>
<dbReference type="AlphaFoldDB" id="A0A0L0D8P5"/>
<dbReference type="GO" id="GO:0006749">
    <property type="term" value="P:glutathione metabolic process"/>
    <property type="evidence" value="ECO:0007669"/>
    <property type="project" value="TreeGrafter"/>
</dbReference>
<evidence type="ECO:0000313" key="3">
    <source>
        <dbReference type="EMBL" id="KNC48585.1"/>
    </source>
</evidence>
<dbReference type="InterPro" id="IPR010987">
    <property type="entry name" value="Glutathione-S-Trfase_C-like"/>
</dbReference>
<dbReference type="Pfam" id="PF02798">
    <property type="entry name" value="GST_N"/>
    <property type="match status" value="1"/>
</dbReference>
<organism evidence="3 4">
    <name type="scientific">Thecamonas trahens ATCC 50062</name>
    <dbReference type="NCBI Taxonomy" id="461836"/>
    <lineage>
        <taxon>Eukaryota</taxon>
        <taxon>Apusozoa</taxon>
        <taxon>Apusomonadida</taxon>
        <taxon>Apusomonadidae</taxon>
        <taxon>Thecamonas</taxon>
    </lineage>
</organism>
<dbReference type="InterPro" id="IPR040079">
    <property type="entry name" value="Glutathione_S-Trfase"/>
</dbReference>
<dbReference type="SFLD" id="SFLDS00019">
    <property type="entry name" value="Glutathione_Transferase_(cytos"/>
    <property type="match status" value="1"/>
</dbReference>
<evidence type="ECO:0000313" key="4">
    <source>
        <dbReference type="Proteomes" id="UP000054408"/>
    </source>
</evidence>
<dbReference type="PROSITE" id="PS50404">
    <property type="entry name" value="GST_NTER"/>
    <property type="match status" value="1"/>
</dbReference>
<dbReference type="SUPFAM" id="SSF52833">
    <property type="entry name" value="Thioredoxin-like"/>
    <property type="match status" value="1"/>
</dbReference>
<dbReference type="SFLD" id="SFLDG01205">
    <property type="entry name" value="AMPS.1"/>
    <property type="match status" value="1"/>
</dbReference>
<reference evidence="3 4" key="1">
    <citation type="submission" date="2010-05" db="EMBL/GenBank/DDBJ databases">
        <title>The Genome Sequence of Thecamonas trahens ATCC 50062.</title>
        <authorList>
            <consortium name="The Broad Institute Genome Sequencing Platform"/>
            <person name="Russ C."/>
            <person name="Cuomo C."/>
            <person name="Shea T."/>
            <person name="Young S.K."/>
            <person name="Zeng Q."/>
            <person name="Koehrsen M."/>
            <person name="Haas B."/>
            <person name="Borodovsky M."/>
            <person name="Guigo R."/>
            <person name="Alvarado L."/>
            <person name="Berlin A."/>
            <person name="Bochicchio J."/>
            <person name="Borenstein D."/>
            <person name="Chapman S."/>
            <person name="Chen Z."/>
            <person name="Freedman E."/>
            <person name="Gellesch M."/>
            <person name="Goldberg J."/>
            <person name="Griggs A."/>
            <person name="Gujja S."/>
            <person name="Heilman E."/>
            <person name="Heiman D."/>
            <person name="Hepburn T."/>
            <person name="Howarth C."/>
            <person name="Jen D."/>
            <person name="Larson L."/>
            <person name="Mehta T."/>
            <person name="Park D."/>
            <person name="Pearson M."/>
            <person name="Roberts A."/>
            <person name="Saif S."/>
            <person name="Shenoy N."/>
            <person name="Sisk P."/>
            <person name="Stolte C."/>
            <person name="Sykes S."/>
            <person name="Thomson T."/>
            <person name="Walk T."/>
            <person name="White J."/>
            <person name="Yandava C."/>
            <person name="Burger G."/>
            <person name="Gray M.W."/>
            <person name="Holland P.W.H."/>
            <person name="King N."/>
            <person name="Lang F.B.F."/>
            <person name="Roger A.J."/>
            <person name="Ruiz-Trillo I."/>
            <person name="Lander E."/>
            <person name="Nusbaum C."/>
        </authorList>
    </citation>
    <scope>NUCLEOTIDE SEQUENCE [LARGE SCALE GENOMIC DNA]</scope>
    <source>
        <strain evidence="3 4">ATCC 50062</strain>
    </source>
</reference>
<proteinExistence type="predicted"/>
<gene>
    <name evidence="3" type="ORF">AMSG_00362</name>
</gene>
<dbReference type="Gene3D" id="3.40.30.10">
    <property type="entry name" value="Glutaredoxin"/>
    <property type="match status" value="1"/>
</dbReference>
<dbReference type="EMBL" id="GL349434">
    <property type="protein sequence ID" value="KNC48585.1"/>
    <property type="molecule type" value="Genomic_DNA"/>
</dbReference>
<dbReference type="Pfam" id="PF14497">
    <property type="entry name" value="GST_C_3"/>
    <property type="match status" value="1"/>
</dbReference>
<feature type="domain" description="GST C-terminal" evidence="2">
    <location>
        <begin position="98"/>
        <end position="231"/>
    </location>
</feature>
<sequence>MSSSQATSEAIPTVASPARLHYFEGRGLAESVRLMLAATETEFEFVPVTTHEAFLALRDSGRLLFGQLPLLEIDGLNLVQSMAMVRYLARRGHLYGATPEDAVEADMIADSIRDALRAFTSLPFARDRTAAIDAAAAAAAKYFPRFEAILERAPASSVYFVGAKLTYPDVTLVELTCYALEVLGHDVLDAYPCLAAHHAAMVALPGIAAYLASPQRYKLGDAVYVEQVNRVLGR</sequence>
<dbReference type="OMA" id="EHYVETV"/>
<dbReference type="Gene3D" id="1.20.1050.10">
    <property type="match status" value="1"/>
</dbReference>
<dbReference type="SUPFAM" id="SSF47616">
    <property type="entry name" value="GST C-terminal domain-like"/>
    <property type="match status" value="1"/>
</dbReference>
<dbReference type="PANTHER" id="PTHR11571">
    <property type="entry name" value="GLUTATHIONE S-TRANSFERASE"/>
    <property type="match status" value="1"/>
</dbReference>
<dbReference type="CDD" id="cd03039">
    <property type="entry name" value="GST_N_Sigma_like"/>
    <property type="match status" value="1"/>
</dbReference>
<dbReference type="SFLD" id="SFLDG00363">
    <property type="entry name" value="AMPS_(cytGST):_Alpha-__Mu-__Pi"/>
    <property type="match status" value="1"/>
</dbReference>